<evidence type="ECO:0000313" key="2">
    <source>
        <dbReference type="EMBL" id="REE02304.1"/>
    </source>
</evidence>
<proteinExistence type="predicted"/>
<dbReference type="EMBL" id="QREH01000001">
    <property type="protein sequence ID" value="REE02304.1"/>
    <property type="molecule type" value="Genomic_DNA"/>
</dbReference>
<feature type="compositionally biased region" description="Basic and acidic residues" evidence="1">
    <location>
        <begin position="170"/>
        <end position="179"/>
    </location>
</feature>
<evidence type="ECO:0000256" key="1">
    <source>
        <dbReference type="SAM" id="MobiDB-lite"/>
    </source>
</evidence>
<dbReference type="AlphaFoldDB" id="A0A3D9L9F0"/>
<dbReference type="Proteomes" id="UP000256727">
    <property type="component" value="Unassembled WGS sequence"/>
</dbReference>
<evidence type="ECO:0000313" key="3">
    <source>
        <dbReference type="Proteomes" id="UP000256727"/>
    </source>
</evidence>
<protein>
    <submittedName>
        <fullName evidence="2">Uncharacterized protein</fullName>
    </submittedName>
</protein>
<reference evidence="2 3" key="1">
    <citation type="submission" date="2018-07" db="EMBL/GenBank/DDBJ databases">
        <title>Sequencing the genomes of 1000 actinobacteria strains.</title>
        <authorList>
            <person name="Klenk H.-P."/>
        </authorList>
    </citation>
    <scope>NUCLEOTIDE SEQUENCE [LARGE SCALE GENOMIC DNA]</scope>
    <source>
        <strain evidence="2 3">DSM 14442</strain>
    </source>
</reference>
<keyword evidence="3" id="KW-1185">Reference proteome</keyword>
<feature type="region of interest" description="Disordered" evidence="1">
    <location>
        <begin position="158"/>
        <end position="179"/>
    </location>
</feature>
<organism evidence="2 3">
    <name type="scientific">Citricoccus muralis</name>
    <dbReference type="NCBI Taxonomy" id="169134"/>
    <lineage>
        <taxon>Bacteria</taxon>
        <taxon>Bacillati</taxon>
        <taxon>Actinomycetota</taxon>
        <taxon>Actinomycetes</taxon>
        <taxon>Micrococcales</taxon>
        <taxon>Micrococcaceae</taxon>
        <taxon>Citricoccus</taxon>
    </lineage>
</organism>
<feature type="compositionally biased region" description="Polar residues" evidence="1">
    <location>
        <begin position="1"/>
        <end position="11"/>
    </location>
</feature>
<comment type="caution">
    <text evidence="2">The sequence shown here is derived from an EMBL/GenBank/DDBJ whole genome shotgun (WGS) entry which is preliminary data.</text>
</comment>
<feature type="region of interest" description="Disordered" evidence="1">
    <location>
        <begin position="1"/>
        <end position="31"/>
    </location>
</feature>
<name>A0A3D9L9F0_9MICC</name>
<accession>A0A3D9L9F0</accession>
<gene>
    <name evidence="2" type="ORF">C8E99_0071</name>
</gene>
<dbReference type="OrthoDB" id="9900565at2"/>
<sequence>MQNGTVQNAMKTQDRMRDGTMPDPIEDPTPERASRFLAGEQARWETDQSVWQHPHETTPYGPSLVETFEAAHPDGEVTVIDLMLGLDQYQGASQDFEDHLIGIVQSRAMQLARDRVEPVEAEKLLRLPQRAQLRVFEKLTVLAEQVFDWMRSQGMDPVPGAASLPPLVTEADRKRAAQD</sequence>
<dbReference type="RefSeq" id="WP_115930605.1">
    <property type="nucleotide sequence ID" value="NZ_QREH01000001.1"/>
</dbReference>